<dbReference type="Pfam" id="PF18844">
    <property type="entry name" value="baeRF_family2"/>
    <property type="match status" value="1"/>
</dbReference>
<dbReference type="Proteomes" id="UP000467249">
    <property type="component" value="Chromosome"/>
</dbReference>
<dbReference type="InterPro" id="IPR040701">
    <property type="entry name" value="Bact_RF_family2"/>
</dbReference>
<dbReference type="AlphaFoldDB" id="A0A6N4W9D5"/>
<dbReference type="RefSeq" id="WP_163804512.1">
    <property type="nucleotide sequence ID" value="NZ_AP022620.1"/>
</dbReference>
<keyword evidence="3" id="KW-1185">Reference proteome</keyword>
<reference evidence="2 3" key="1">
    <citation type="journal article" date="2019" name="Emerg. Microbes Infect.">
        <title>Comprehensive subspecies identification of 175 nontuberculous mycobacteria species based on 7547 genomic profiles.</title>
        <authorList>
            <person name="Matsumoto Y."/>
            <person name="Kinjo T."/>
            <person name="Motooka D."/>
            <person name="Nabeya D."/>
            <person name="Jung N."/>
            <person name="Uechi K."/>
            <person name="Horii T."/>
            <person name="Iida T."/>
            <person name="Fujita J."/>
            <person name="Nakamura S."/>
        </authorList>
    </citation>
    <scope>NUCLEOTIDE SEQUENCE [LARGE SCALE GENOMIC DNA]</scope>
    <source>
        <strain evidence="2 3">JCM 30275</strain>
    </source>
</reference>
<evidence type="ECO:0000313" key="3">
    <source>
        <dbReference type="Proteomes" id="UP000467249"/>
    </source>
</evidence>
<gene>
    <name evidence="2" type="ORF">MANY_24950</name>
</gene>
<organism evidence="2 3">
    <name type="scientific">Mycolicibacterium anyangense</name>
    <dbReference type="NCBI Taxonomy" id="1431246"/>
    <lineage>
        <taxon>Bacteria</taxon>
        <taxon>Bacillati</taxon>
        <taxon>Actinomycetota</taxon>
        <taxon>Actinomycetes</taxon>
        <taxon>Mycobacteriales</taxon>
        <taxon>Mycobacteriaceae</taxon>
        <taxon>Mycolicibacterium</taxon>
    </lineage>
</organism>
<evidence type="ECO:0008006" key="4">
    <source>
        <dbReference type="Google" id="ProtNLM"/>
    </source>
</evidence>
<proteinExistence type="predicted"/>
<name>A0A6N4W9D5_9MYCO</name>
<dbReference type="EMBL" id="AP022620">
    <property type="protein sequence ID" value="BBZ77158.1"/>
    <property type="molecule type" value="Genomic_DNA"/>
</dbReference>
<evidence type="ECO:0000256" key="1">
    <source>
        <dbReference type="SAM" id="MobiDB-lite"/>
    </source>
</evidence>
<accession>A0A6N4W9D5</accession>
<feature type="region of interest" description="Disordered" evidence="1">
    <location>
        <begin position="138"/>
        <end position="165"/>
    </location>
</feature>
<sequence length="368" mass="39024">MLSDRFRPLLDATGPFVSIYFDDSHDTQDAAAQLDARLRDIRKHLEERSVETAMIEEIDTAVRAAHPPVGRSGRAVIAASGSIVTDEHLIRPPATTELRVSELPYLIPIVEHGLLHTTYLLVAVDHTGADITVHRSGTTRSETVDGDHRPVHKAKSAEHHEYGTAQGKVDEAVRRNIRDVADRVTQLVDETGAELVFIEGEASARAELTAALPERVAGIAVALHSGGRTEGTDQAEVHHEIGQEFLKRRLATIDDAAQRFAAGQGTGLAVEGLAAVTAALRDGAVDTLIIGEIGAATVVADTDLTLIAPDADTLSDLGGAPERTLRADEALPLLAVTTGAALVRTDERISPADGVAAVLRYAEMSSAG</sequence>
<protein>
    <recommendedName>
        <fullName evidence="4">Peptide chain release factor 1</fullName>
    </recommendedName>
</protein>
<dbReference type="KEGG" id="many:MANY_24950"/>
<evidence type="ECO:0000313" key="2">
    <source>
        <dbReference type="EMBL" id="BBZ77158.1"/>
    </source>
</evidence>
<feature type="compositionally biased region" description="Basic and acidic residues" evidence="1">
    <location>
        <begin position="142"/>
        <end position="165"/>
    </location>
</feature>